<keyword evidence="2" id="KW-1185">Reference proteome</keyword>
<name>A0A2P5BPI6_TREOI</name>
<proteinExistence type="predicted"/>
<evidence type="ECO:0000313" key="2">
    <source>
        <dbReference type="Proteomes" id="UP000237000"/>
    </source>
</evidence>
<accession>A0A2P5BPI6</accession>
<evidence type="ECO:0000313" key="1">
    <source>
        <dbReference type="EMBL" id="PON50721.1"/>
    </source>
</evidence>
<protein>
    <submittedName>
        <fullName evidence="1">Uncharacterized protein</fullName>
    </submittedName>
</protein>
<reference evidence="2" key="1">
    <citation type="submission" date="2016-06" db="EMBL/GenBank/DDBJ databases">
        <title>Parallel loss of symbiosis genes in relatives of nitrogen-fixing non-legume Parasponia.</title>
        <authorList>
            <person name="Van Velzen R."/>
            <person name="Holmer R."/>
            <person name="Bu F."/>
            <person name="Rutten L."/>
            <person name="Van Zeijl A."/>
            <person name="Liu W."/>
            <person name="Santuari L."/>
            <person name="Cao Q."/>
            <person name="Sharma T."/>
            <person name="Shen D."/>
            <person name="Roswanjaya Y."/>
            <person name="Wardhani T."/>
            <person name="Kalhor M.S."/>
            <person name="Jansen J."/>
            <person name="Van den Hoogen J."/>
            <person name="Gungor B."/>
            <person name="Hartog M."/>
            <person name="Hontelez J."/>
            <person name="Verver J."/>
            <person name="Yang W.-C."/>
            <person name="Schijlen E."/>
            <person name="Repin R."/>
            <person name="Schilthuizen M."/>
            <person name="Schranz E."/>
            <person name="Heidstra R."/>
            <person name="Miyata K."/>
            <person name="Fedorova E."/>
            <person name="Kohlen W."/>
            <person name="Bisseling T."/>
            <person name="Smit S."/>
            <person name="Geurts R."/>
        </authorList>
    </citation>
    <scope>NUCLEOTIDE SEQUENCE [LARGE SCALE GENOMIC DNA]</scope>
    <source>
        <strain evidence="2">cv. RG33-2</strain>
    </source>
</reference>
<dbReference type="Proteomes" id="UP000237000">
    <property type="component" value="Unassembled WGS sequence"/>
</dbReference>
<dbReference type="OrthoDB" id="1305902at2759"/>
<gene>
    <name evidence="1" type="ORF">TorRG33x02_313500</name>
</gene>
<sequence length="246" mass="28235">MYSNLPTHYYPGLRNHENFSYGNTRNVLQPPPGFNPPVSEKKSSLEDLLSTFIVETRRKFNKDEARLDNIETHCNNMNATMKSLEVQIGQLANSIKGQQSGKFPSDTETNPKDHCKAITLRNGKEVEVSRLKENVGDMTKENVVEEPPKVISKPSSISFLDNPPIITTPLPYPQRFQKKKLDAQFAKVLEIFKKLYINIPFADALEQMPNYVKFMKDVMSKKRRLEDYETVKLTKECSAILQRKLP</sequence>
<dbReference type="AlphaFoldDB" id="A0A2P5BPI6"/>
<comment type="caution">
    <text evidence="1">The sequence shown here is derived from an EMBL/GenBank/DDBJ whole genome shotgun (WGS) entry which is preliminary data.</text>
</comment>
<dbReference type="EMBL" id="JXTC01000483">
    <property type="protein sequence ID" value="PON50721.1"/>
    <property type="molecule type" value="Genomic_DNA"/>
</dbReference>
<organism evidence="1 2">
    <name type="scientific">Trema orientale</name>
    <name type="common">Charcoal tree</name>
    <name type="synonym">Celtis orientalis</name>
    <dbReference type="NCBI Taxonomy" id="63057"/>
    <lineage>
        <taxon>Eukaryota</taxon>
        <taxon>Viridiplantae</taxon>
        <taxon>Streptophyta</taxon>
        <taxon>Embryophyta</taxon>
        <taxon>Tracheophyta</taxon>
        <taxon>Spermatophyta</taxon>
        <taxon>Magnoliopsida</taxon>
        <taxon>eudicotyledons</taxon>
        <taxon>Gunneridae</taxon>
        <taxon>Pentapetalae</taxon>
        <taxon>rosids</taxon>
        <taxon>fabids</taxon>
        <taxon>Rosales</taxon>
        <taxon>Cannabaceae</taxon>
        <taxon>Trema</taxon>
    </lineage>
</organism>
<dbReference type="InParanoid" id="A0A2P5BPI6"/>